<evidence type="ECO:0000313" key="8">
    <source>
        <dbReference type="Proteomes" id="UP001210925"/>
    </source>
</evidence>
<dbReference type="GO" id="GO:0051321">
    <property type="term" value="P:meiotic cell cycle"/>
    <property type="evidence" value="ECO:0007669"/>
    <property type="project" value="TreeGrafter"/>
</dbReference>
<dbReference type="Gene3D" id="1.20.120.1900">
    <property type="entry name" value="Gamma-tubulin complex, C-terminal domain"/>
    <property type="match status" value="1"/>
</dbReference>
<evidence type="ECO:0000256" key="4">
    <source>
        <dbReference type="ARBA" id="ARBA00023212"/>
    </source>
</evidence>
<evidence type="ECO:0000256" key="5">
    <source>
        <dbReference type="RuleBase" id="RU363050"/>
    </source>
</evidence>
<dbReference type="PANTHER" id="PTHR19302:SF13">
    <property type="entry name" value="GAMMA-TUBULIN COMPLEX COMPONENT 2"/>
    <property type="match status" value="1"/>
</dbReference>
<sequence>MDRLQSMKTFFLLDQSDYITHFLDLAYEHLNLPAKEVSLTKITSLLELVVRTPSTTCSSDPNREDLSAELCPISLFDQLMKINSMVGIDMKKHLQNIRSGKSFDIKESLSQTSAESFAGVASGPLLGIDAFSVTFTVSFPLSLVLNMKVMTKYQMLFRHLLKCKVLERLLGSNWLNETKLLSSKKSFSGIEKKILMHMTALRGKMLHFIQQVIFFMFFEVINPHWDLMIADLKKVSWN</sequence>
<dbReference type="InterPro" id="IPR040457">
    <property type="entry name" value="GCP_C"/>
</dbReference>
<comment type="subcellular location">
    <subcellularLocation>
        <location evidence="5">Cytoplasm</location>
        <location evidence="5">Cytoskeleton</location>
        <location evidence="5">Microtubule organizing center</location>
    </subcellularLocation>
</comment>
<dbReference type="GO" id="GO:0043015">
    <property type="term" value="F:gamma-tubulin binding"/>
    <property type="evidence" value="ECO:0007669"/>
    <property type="project" value="InterPro"/>
</dbReference>
<name>A0AAD5UM55_9FUNG</name>
<dbReference type="GO" id="GO:0031122">
    <property type="term" value="P:cytoplasmic microtubule organization"/>
    <property type="evidence" value="ECO:0007669"/>
    <property type="project" value="TreeGrafter"/>
</dbReference>
<evidence type="ECO:0000256" key="2">
    <source>
        <dbReference type="ARBA" id="ARBA00022490"/>
    </source>
</evidence>
<dbReference type="GO" id="GO:0007020">
    <property type="term" value="P:microtubule nucleation"/>
    <property type="evidence" value="ECO:0007669"/>
    <property type="project" value="InterPro"/>
</dbReference>
<protein>
    <recommendedName>
        <fullName evidence="5">Spindle pole body component</fullName>
    </recommendedName>
</protein>
<dbReference type="GO" id="GO:0051011">
    <property type="term" value="F:microtubule minus-end binding"/>
    <property type="evidence" value="ECO:0007669"/>
    <property type="project" value="TreeGrafter"/>
</dbReference>
<evidence type="ECO:0000313" key="7">
    <source>
        <dbReference type="EMBL" id="KAJ3261966.1"/>
    </source>
</evidence>
<gene>
    <name evidence="7" type="primary">TUBGCP2_2</name>
    <name evidence="7" type="ORF">HK103_003809</name>
</gene>
<dbReference type="GO" id="GO:0000930">
    <property type="term" value="C:gamma-tubulin complex"/>
    <property type="evidence" value="ECO:0007669"/>
    <property type="project" value="UniProtKB-ARBA"/>
</dbReference>
<reference evidence="7" key="1">
    <citation type="submission" date="2020-05" db="EMBL/GenBank/DDBJ databases">
        <title>Phylogenomic resolution of chytrid fungi.</title>
        <authorList>
            <person name="Stajich J.E."/>
            <person name="Amses K."/>
            <person name="Simmons R."/>
            <person name="Seto K."/>
            <person name="Myers J."/>
            <person name="Bonds A."/>
            <person name="Quandt C.A."/>
            <person name="Barry K."/>
            <person name="Liu P."/>
            <person name="Grigoriev I."/>
            <person name="Longcore J.E."/>
            <person name="James T.Y."/>
        </authorList>
    </citation>
    <scope>NUCLEOTIDE SEQUENCE</scope>
    <source>
        <strain evidence="7">PLAUS21</strain>
    </source>
</reference>
<dbReference type="GO" id="GO:0000278">
    <property type="term" value="P:mitotic cell cycle"/>
    <property type="evidence" value="ECO:0007669"/>
    <property type="project" value="TreeGrafter"/>
</dbReference>
<dbReference type="EMBL" id="JADGKB010000003">
    <property type="protein sequence ID" value="KAJ3261966.1"/>
    <property type="molecule type" value="Genomic_DNA"/>
</dbReference>
<dbReference type="GO" id="GO:0000922">
    <property type="term" value="C:spindle pole"/>
    <property type="evidence" value="ECO:0007669"/>
    <property type="project" value="InterPro"/>
</dbReference>
<evidence type="ECO:0000259" key="6">
    <source>
        <dbReference type="Pfam" id="PF04130"/>
    </source>
</evidence>
<dbReference type="Pfam" id="PF04130">
    <property type="entry name" value="GCP_C_terminal"/>
    <property type="match status" value="1"/>
</dbReference>
<dbReference type="PANTHER" id="PTHR19302">
    <property type="entry name" value="GAMMA TUBULIN COMPLEX PROTEIN"/>
    <property type="match status" value="1"/>
</dbReference>
<comment type="similarity">
    <text evidence="1 5">Belongs to the TUBGCP family.</text>
</comment>
<accession>A0AAD5UM55</accession>
<dbReference type="Proteomes" id="UP001210925">
    <property type="component" value="Unassembled WGS sequence"/>
</dbReference>
<dbReference type="GO" id="GO:0005816">
    <property type="term" value="C:spindle pole body"/>
    <property type="evidence" value="ECO:0007669"/>
    <property type="project" value="UniProtKB-ARBA"/>
</dbReference>
<keyword evidence="3 5" id="KW-0493">Microtubule</keyword>
<dbReference type="InterPro" id="IPR042241">
    <property type="entry name" value="GCP_C_sf"/>
</dbReference>
<dbReference type="GO" id="GO:0005874">
    <property type="term" value="C:microtubule"/>
    <property type="evidence" value="ECO:0007669"/>
    <property type="project" value="UniProtKB-KW"/>
</dbReference>
<evidence type="ECO:0000256" key="1">
    <source>
        <dbReference type="ARBA" id="ARBA00010337"/>
    </source>
</evidence>
<organism evidence="7 8">
    <name type="scientific">Boothiomyces macroporosus</name>
    <dbReference type="NCBI Taxonomy" id="261099"/>
    <lineage>
        <taxon>Eukaryota</taxon>
        <taxon>Fungi</taxon>
        <taxon>Fungi incertae sedis</taxon>
        <taxon>Chytridiomycota</taxon>
        <taxon>Chytridiomycota incertae sedis</taxon>
        <taxon>Chytridiomycetes</taxon>
        <taxon>Rhizophydiales</taxon>
        <taxon>Terramycetaceae</taxon>
        <taxon>Boothiomyces</taxon>
    </lineage>
</organism>
<keyword evidence="4 5" id="KW-0206">Cytoskeleton</keyword>
<evidence type="ECO:0000256" key="3">
    <source>
        <dbReference type="ARBA" id="ARBA00022701"/>
    </source>
</evidence>
<feature type="domain" description="Gamma tubulin complex component C-terminal" evidence="6">
    <location>
        <begin position="1"/>
        <end position="234"/>
    </location>
</feature>
<comment type="caution">
    <text evidence="7">The sequence shown here is derived from an EMBL/GenBank/DDBJ whole genome shotgun (WGS) entry which is preliminary data.</text>
</comment>
<dbReference type="InterPro" id="IPR007259">
    <property type="entry name" value="GCP"/>
</dbReference>
<proteinExistence type="inferred from homology"/>
<dbReference type="GO" id="GO:0051225">
    <property type="term" value="P:spindle assembly"/>
    <property type="evidence" value="ECO:0007669"/>
    <property type="project" value="TreeGrafter"/>
</dbReference>
<dbReference type="AlphaFoldDB" id="A0AAD5UM55"/>
<keyword evidence="8" id="KW-1185">Reference proteome</keyword>
<keyword evidence="2 5" id="KW-0963">Cytoplasm</keyword>